<sequence length="234" mass="24853">MPSSPALETRTADRGTPPLPLIALAALACGVVLMGLLQFLPPTSEISPIRRTISEYALSENKWLFDLSVALIAAGSAIAIVLLVRHRLLRPVSLAFPLFAAWVLGLVMIVIFPKTDWSVGPSLGGSIHRVASLMAFLCLPIAIMLAARAVFAHAPRWRRATQALGAAALLWFTPILVAVLVMAAGGPPWWRSIPLGLVERGLALTEVLAVAALALGLHLRPAPTGRTLAIPPRT</sequence>
<keyword evidence="1" id="KW-1133">Transmembrane helix</keyword>
<accession>A0A1I0Z3Z2</accession>
<reference evidence="3" key="1">
    <citation type="submission" date="2016-10" db="EMBL/GenBank/DDBJ databases">
        <authorList>
            <person name="Varghese N."/>
            <person name="Submissions S."/>
        </authorList>
    </citation>
    <scope>NUCLEOTIDE SEQUENCE [LARGE SCALE GENOMIC DNA]</scope>
    <source>
        <strain evidence="3">CGMCC 4.3568</strain>
    </source>
</reference>
<feature type="transmembrane region" description="Helical" evidence="1">
    <location>
        <begin position="163"/>
        <end position="185"/>
    </location>
</feature>
<organism evidence="2 3">
    <name type="scientific">Amycolatopsis marina</name>
    <dbReference type="NCBI Taxonomy" id="490629"/>
    <lineage>
        <taxon>Bacteria</taxon>
        <taxon>Bacillati</taxon>
        <taxon>Actinomycetota</taxon>
        <taxon>Actinomycetes</taxon>
        <taxon>Pseudonocardiales</taxon>
        <taxon>Pseudonocardiaceae</taxon>
        <taxon>Amycolatopsis</taxon>
    </lineage>
</organism>
<feature type="transmembrane region" description="Helical" evidence="1">
    <location>
        <begin position="63"/>
        <end position="84"/>
    </location>
</feature>
<evidence type="ECO:0008006" key="4">
    <source>
        <dbReference type="Google" id="ProtNLM"/>
    </source>
</evidence>
<feature type="transmembrane region" description="Helical" evidence="1">
    <location>
        <begin position="132"/>
        <end position="151"/>
    </location>
</feature>
<evidence type="ECO:0000313" key="2">
    <source>
        <dbReference type="EMBL" id="SFB20082.1"/>
    </source>
</evidence>
<dbReference type="Proteomes" id="UP000243799">
    <property type="component" value="Unassembled WGS sequence"/>
</dbReference>
<keyword evidence="1" id="KW-0472">Membrane</keyword>
<dbReference type="EMBL" id="FOKG01000006">
    <property type="protein sequence ID" value="SFB20082.1"/>
    <property type="molecule type" value="Genomic_DNA"/>
</dbReference>
<dbReference type="AlphaFoldDB" id="A0A1I0Z3Z2"/>
<keyword evidence="1" id="KW-0812">Transmembrane</keyword>
<dbReference type="STRING" id="490629.SAMN05216266_10680"/>
<keyword evidence="3" id="KW-1185">Reference proteome</keyword>
<feature type="transmembrane region" description="Helical" evidence="1">
    <location>
        <begin position="91"/>
        <end position="112"/>
    </location>
</feature>
<protein>
    <recommendedName>
        <fullName evidence="4">DUF998 domain-containing protein</fullName>
    </recommendedName>
</protein>
<evidence type="ECO:0000313" key="3">
    <source>
        <dbReference type="Proteomes" id="UP000243799"/>
    </source>
</evidence>
<dbReference type="InterPro" id="IPR009339">
    <property type="entry name" value="DUF998"/>
</dbReference>
<feature type="transmembrane region" description="Helical" evidence="1">
    <location>
        <begin position="197"/>
        <end position="217"/>
    </location>
</feature>
<dbReference type="Pfam" id="PF06197">
    <property type="entry name" value="DUF998"/>
    <property type="match status" value="1"/>
</dbReference>
<evidence type="ECO:0000256" key="1">
    <source>
        <dbReference type="SAM" id="Phobius"/>
    </source>
</evidence>
<name>A0A1I0Z3Z2_9PSEU</name>
<proteinExistence type="predicted"/>
<dbReference type="RefSeq" id="WP_245788307.1">
    <property type="nucleotide sequence ID" value="NZ_FOKG01000006.1"/>
</dbReference>
<gene>
    <name evidence="2" type="ORF">SAMN05216266_10680</name>
</gene>
<feature type="transmembrane region" description="Helical" evidence="1">
    <location>
        <begin position="21"/>
        <end position="40"/>
    </location>
</feature>